<keyword evidence="4" id="KW-1185">Reference proteome</keyword>
<protein>
    <submittedName>
        <fullName evidence="3">FecR domain-containing protein</fullName>
    </submittedName>
</protein>
<feature type="domain" description="FecR protein" evidence="1">
    <location>
        <begin position="105"/>
        <end position="198"/>
    </location>
</feature>
<dbReference type="Proteomes" id="UP001485459">
    <property type="component" value="Chromosome"/>
</dbReference>
<dbReference type="Gene3D" id="2.60.120.1440">
    <property type="match status" value="1"/>
</dbReference>
<evidence type="ECO:0000259" key="1">
    <source>
        <dbReference type="Pfam" id="PF04773"/>
    </source>
</evidence>
<dbReference type="InterPro" id="IPR012373">
    <property type="entry name" value="Ferrdict_sens_TM"/>
</dbReference>
<accession>A0ABZ2YUK4</accession>
<proteinExistence type="predicted"/>
<reference evidence="4" key="1">
    <citation type="submission" date="2024-03" db="EMBL/GenBank/DDBJ databases">
        <title>Chitinophaga horti sp. nov., isolated from garden soil.</title>
        <authorList>
            <person name="Lee D.S."/>
            <person name="Han D.M."/>
            <person name="Baek J.H."/>
            <person name="Choi D.G."/>
            <person name="Jeon J.H."/>
            <person name="Jeon C.O."/>
        </authorList>
    </citation>
    <scope>NUCLEOTIDE SEQUENCE [LARGE SCALE GENOMIC DNA]</scope>
    <source>
        <strain evidence="4">GPA1</strain>
    </source>
</reference>
<evidence type="ECO:0000313" key="4">
    <source>
        <dbReference type="Proteomes" id="UP001485459"/>
    </source>
</evidence>
<evidence type="ECO:0000259" key="2">
    <source>
        <dbReference type="Pfam" id="PF16344"/>
    </source>
</evidence>
<dbReference type="Pfam" id="PF04773">
    <property type="entry name" value="FecR"/>
    <property type="match status" value="1"/>
</dbReference>
<feature type="domain" description="Protein FecR C-terminal" evidence="2">
    <location>
        <begin position="246"/>
        <end position="308"/>
    </location>
</feature>
<dbReference type="PANTHER" id="PTHR30273">
    <property type="entry name" value="PERIPLASMIC SIGNAL SENSOR AND SIGMA FACTOR ACTIVATOR FECR-RELATED"/>
    <property type="match status" value="1"/>
</dbReference>
<dbReference type="PIRSF" id="PIRSF018266">
    <property type="entry name" value="FecR"/>
    <property type="match status" value="1"/>
</dbReference>
<dbReference type="Pfam" id="PF16344">
    <property type="entry name" value="FecR_C"/>
    <property type="match status" value="1"/>
</dbReference>
<evidence type="ECO:0000313" key="3">
    <source>
        <dbReference type="EMBL" id="WZN42997.1"/>
    </source>
</evidence>
<dbReference type="EMBL" id="CP149822">
    <property type="protein sequence ID" value="WZN42997.1"/>
    <property type="molecule type" value="Genomic_DNA"/>
</dbReference>
<name>A0ABZ2YUK4_9BACT</name>
<dbReference type="Gene3D" id="3.55.50.30">
    <property type="match status" value="1"/>
</dbReference>
<dbReference type="InterPro" id="IPR032508">
    <property type="entry name" value="FecR_C"/>
</dbReference>
<dbReference type="RefSeq" id="WP_341837819.1">
    <property type="nucleotide sequence ID" value="NZ_CP149822.1"/>
</dbReference>
<organism evidence="3 4">
    <name type="scientific">Chitinophaga pollutisoli</name>
    <dbReference type="NCBI Taxonomy" id="3133966"/>
    <lineage>
        <taxon>Bacteria</taxon>
        <taxon>Pseudomonadati</taxon>
        <taxon>Bacteroidota</taxon>
        <taxon>Chitinophagia</taxon>
        <taxon>Chitinophagales</taxon>
        <taxon>Chitinophagaceae</taxon>
        <taxon>Chitinophaga</taxon>
    </lineage>
</organism>
<sequence>MSNDLSVSLQALYEKVRDGSASPDELRRFLALTEAPPEELLPFHDWERAPESPLPARLKASIMQHARPVRPWAHRLLPYGVAAAVFLAIMTLRTVFWPHGDALKVHTGQGEIKKITLSDGTLVTLNAHSAIRFNEGAEEGERTVFLEGQAFFDVQQDAARPFVVESGGLRTEVLGTSFDLRAYPRERPFIAVVSGKVRVKDGNGGSVILERGQQAVYDAGAQQFTRIHKDPSGMSSWQRGIISLDRTLRDVCADIERWYGVKIILETPGIGEYQLSGSQEVKSLESCLDAICFIFHLQYTIKDNTVRIYKN</sequence>
<dbReference type="PANTHER" id="PTHR30273:SF2">
    <property type="entry name" value="PROTEIN FECR"/>
    <property type="match status" value="1"/>
</dbReference>
<gene>
    <name evidence="3" type="ORF">WJU16_08110</name>
</gene>
<dbReference type="InterPro" id="IPR006860">
    <property type="entry name" value="FecR"/>
</dbReference>